<name>I0YMR9_COCSC</name>
<dbReference type="GeneID" id="17037660"/>
<organism evidence="1 2">
    <name type="scientific">Coccomyxa subellipsoidea (strain C-169)</name>
    <name type="common">Green microalga</name>
    <dbReference type="NCBI Taxonomy" id="574566"/>
    <lineage>
        <taxon>Eukaryota</taxon>
        <taxon>Viridiplantae</taxon>
        <taxon>Chlorophyta</taxon>
        <taxon>core chlorophytes</taxon>
        <taxon>Trebouxiophyceae</taxon>
        <taxon>Trebouxiophyceae incertae sedis</taxon>
        <taxon>Coccomyxaceae</taxon>
        <taxon>Coccomyxa</taxon>
        <taxon>Coccomyxa subellipsoidea</taxon>
    </lineage>
</organism>
<protein>
    <submittedName>
        <fullName evidence="1">Uncharacterized protein</fullName>
    </submittedName>
</protein>
<gene>
    <name evidence="1" type="ORF">COCSUDRAFT_58424</name>
</gene>
<sequence>MQNFVSEQFVLYSFQLAFVNAVPAAMPGLHEVLQLDFEGEVIQAENGDLQITLGEVKDRLTGGEDVRVKLKGHVLILNASWPHKKRLPKAKEEDGIEYELVLI</sequence>
<dbReference type="Proteomes" id="UP000007264">
    <property type="component" value="Unassembled WGS sequence"/>
</dbReference>
<evidence type="ECO:0000313" key="1">
    <source>
        <dbReference type="EMBL" id="EIE19688.1"/>
    </source>
</evidence>
<comment type="caution">
    <text evidence="1">The sequence shown here is derived from an EMBL/GenBank/DDBJ whole genome shotgun (WGS) entry which is preliminary data.</text>
</comment>
<dbReference type="AlphaFoldDB" id="I0YMR9"/>
<accession>I0YMR9</accession>
<proteinExistence type="predicted"/>
<dbReference type="RefSeq" id="XP_005644232.1">
    <property type="nucleotide sequence ID" value="XM_005644175.1"/>
</dbReference>
<dbReference type="EMBL" id="AGSI01000018">
    <property type="protein sequence ID" value="EIE19688.1"/>
    <property type="molecule type" value="Genomic_DNA"/>
</dbReference>
<evidence type="ECO:0000313" key="2">
    <source>
        <dbReference type="Proteomes" id="UP000007264"/>
    </source>
</evidence>
<keyword evidence="2" id="KW-1185">Reference proteome</keyword>
<reference evidence="1 2" key="1">
    <citation type="journal article" date="2012" name="Genome Biol.">
        <title>The genome of the polar eukaryotic microalga coccomyxa subellipsoidea reveals traits of cold adaptation.</title>
        <authorList>
            <person name="Blanc G."/>
            <person name="Agarkova I."/>
            <person name="Grimwood J."/>
            <person name="Kuo A."/>
            <person name="Brueggeman A."/>
            <person name="Dunigan D."/>
            <person name="Gurnon J."/>
            <person name="Ladunga I."/>
            <person name="Lindquist E."/>
            <person name="Lucas S."/>
            <person name="Pangilinan J."/>
            <person name="Proschold T."/>
            <person name="Salamov A."/>
            <person name="Schmutz J."/>
            <person name="Weeks D."/>
            <person name="Yamada T."/>
            <person name="Claverie J.M."/>
            <person name="Grigoriev I."/>
            <person name="Van Etten J."/>
            <person name="Lomsadze A."/>
            <person name="Borodovsky M."/>
        </authorList>
    </citation>
    <scope>NUCLEOTIDE SEQUENCE [LARGE SCALE GENOMIC DNA]</scope>
    <source>
        <strain evidence="1 2">C-169</strain>
    </source>
</reference>
<dbReference type="KEGG" id="csl:COCSUDRAFT_58424"/>